<comment type="caution">
    <text evidence="2">The sequence shown here is derived from an EMBL/GenBank/DDBJ whole genome shotgun (WGS) entry which is preliminary data.</text>
</comment>
<name>A0A8J5WDA5_ZIZPA</name>
<accession>A0A8J5WDA5</accession>
<evidence type="ECO:0000313" key="3">
    <source>
        <dbReference type="Proteomes" id="UP000729402"/>
    </source>
</evidence>
<reference evidence="2" key="2">
    <citation type="submission" date="2021-02" db="EMBL/GenBank/DDBJ databases">
        <authorList>
            <person name="Kimball J.A."/>
            <person name="Haas M.W."/>
            <person name="Macchietto M."/>
            <person name="Kono T."/>
            <person name="Duquette J."/>
            <person name="Shao M."/>
        </authorList>
    </citation>
    <scope>NUCLEOTIDE SEQUENCE</scope>
    <source>
        <tissue evidence="2">Fresh leaf tissue</tissue>
    </source>
</reference>
<sequence>MQCGAEGNQEKAQGFIVVGSWEKAEPEQEEEEHVRAAATSVAVVQPTTIKQEVANRGEQRQGVEAAAGQPQRRL</sequence>
<protein>
    <submittedName>
        <fullName evidence="2">Uncharacterized protein</fullName>
    </submittedName>
</protein>
<keyword evidence="3" id="KW-1185">Reference proteome</keyword>
<evidence type="ECO:0000313" key="2">
    <source>
        <dbReference type="EMBL" id="KAG8087485.1"/>
    </source>
</evidence>
<dbReference type="EMBL" id="JAAALK010000082">
    <property type="protein sequence ID" value="KAG8087485.1"/>
    <property type="molecule type" value="Genomic_DNA"/>
</dbReference>
<feature type="region of interest" description="Disordered" evidence="1">
    <location>
        <begin position="52"/>
        <end position="74"/>
    </location>
</feature>
<dbReference type="Proteomes" id="UP000729402">
    <property type="component" value="Unassembled WGS sequence"/>
</dbReference>
<proteinExistence type="predicted"/>
<reference evidence="2" key="1">
    <citation type="journal article" date="2021" name="bioRxiv">
        <title>Whole Genome Assembly and Annotation of Northern Wild Rice, Zizania palustris L., Supports a Whole Genome Duplication in the Zizania Genus.</title>
        <authorList>
            <person name="Haas M."/>
            <person name="Kono T."/>
            <person name="Macchietto M."/>
            <person name="Millas R."/>
            <person name="McGilp L."/>
            <person name="Shao M."/>
            <person name="Duquette J."/>
            <person name="Hirsch C.N."/>
            <person name="Kimball J."/>
        </authorList>
    </citation>
    <scope>NUCLEOTIDE SEQUENCE</scope>
    <source>
        <tissue evidence="2">Fresh leaf tissue</tissue>
    </source>
</reference>
<evidence type="ECO:0000256" key="1">
    <source>
        <dbReference type="SAM" id="MobiDB-lite"/>
    </source>
</evidence>
<gene>
    <name evidence="2" type="ORF">GUJ93_ZPchr0010g9051</name>
</gene>
<dbReference type="AlphaFoldDB" id="A0A8J5WDA5"/>
<organism evidence="2 3">
    <name type="scientific">Zizania palustris</name>
    <name type="common">Northern wild rice</name>
    <dbReference type="NCBI Taxonomy" id="103762"/>
    <lineage>
        <taxon>Eukaryota</taxon>
        <taxon>Viridiplantae</taxon>
        <taxon>Streptophyta</taxon>
        <taxon>Embryophyta</taxon>
        <taxon>Tracheophyta</taxon>
        <taxon>Spermatophyta</taxon>
        <taxon>Magnoliopsida</taxon>
        <taxon>Liliopsida</taxon>
        <taxon>Poales</taxon>
        <taxon>Poaceae</taxon>
        <taxon>BOP clade</taxon>
        <taxon>Oryzoideae</taxon>
        <taxon>Oryzeae</taxon>
        <taxon>Zizaniinae</taxon>
        <taxon>Zizania</taxon>
    </lineage>
</organism>